<proteinExistence type="predicted"/>
<dbReference type="AlphaFoldDB" id="A0A9P4KED6"/>
<dbReference type="GO" id="GO:0070628">
    <property type="term" value="F:proteasome binding"/>
    <property type="evidence" value="ECO:0007669"/>
    <property type="project" value="InterPro"/>
</dbReference>
<dbReference type="PANTHER" id="PTHR42342:SF1">
    <property type="entry name" value="STATIONARY PHASE PROTEIN 5"/>
    <property type="match status" value="1"/>
</dbReference>
<keyword evidence="2" id="KW-1185">Reference proteome</keyword>
<dbReference type="InterPro" id="IPR038816">
    <property type="entry name" value="Stationary_phase_5"/>
</dbReference>
<dbReference type="GO" id="GO:0043248">
    <property type="term" value="P:proteasome assembly"/>
    <property type="evidence" value="ECO:0007669"/>
    <property type="project" value="TreeGrafter"/>
</dbReference>
<sequence>MAPAVAHLHKLVAKNAKVFKAAWKHAARLVQDQLPASIRPTQAELQPILARSAPRHPIHPIAFIKQSKGRWYSTHSAISATVRRFTSSTAQSSGLKYDRTSFPKSRIGTAINGSSGRAPFAHTLRPNLTGGTLGRTTGGYAYGSGGAGGARYFSHGPAAPTQVIHNVSQAVRAFMISGQKAQFDGVNPRTGEKRYKAVSALQDKVNRTINEVPKATPGSHISFNINPTVTALTPLKAIRGFASFAQEKDTLNQDGLLDILSVDFSRAIKELAAVLNDLKRLSDLGDLPVTYKSGTLKVHFAGCDAETVEKICNELSIQRGVIYQDEDFDSFAGTEIALLFPFAPTRSPSECSFYEKSVTGRQVPIDWHNMISSTLSGADAYSTHSEDGFDYEDIGENPWISSPSGYESLHESDVGELMDLHTPLEYQGIEGIYRFMEQCESSH</sequence>
<evidence type="ECO:0000313" key="1">
    <source>
        <dbReference type="EMBL" id="KAF2267065.1"/>
    </source>
</evidence>
<dbReference type="PANTHER" id="PTHR42342">
    <property type="entry name" value="STATIONARY PHASE PROTEIN 5"/>
    <property type="match status" value="1"/>
</dbReference>
<name>A0A9P4KED6_9PLEO</name>
<dbReference type="EMBL" id="ML986594">
    <property type="protein sequence ID" value="KAF2267065.1"/>
    <property type="molecule type" value="Genomic_DNA"/>
</dbReference>
<protein>
    <recommendedName>
        <fullName evidence="3">Casein kinase II beta 2 subunit</fullName>
    </recommendedName>
</protein>
<dbReference type="OrthoDB" id="5415241at2759"/>
<accession>A0A9P4KED6</accession>
<dbReference type="Proteomes" id="UP000800093">
    <property type="component" value="Unassembled WGS sequence"/>
</dbReference>
<comment type="caution">
    <text evidence="1">The sequence shown here is derived from an EMBL/GenBank/DDBJ whole genome shotgun (WGS) entry which is preliminary data.</text>
</comment>
<gene>
    <name evidence="1" type="ORF">CC78DRAFT_559065</name>
</gene>
<evidence type="ECO:0008006" key="3">
    <source>
        <dbReference type="Google" id="ProtNLM"/>
    </source>
</evidence>
<reference evidence="2" key="1">
    <citation type="journal article" date="2020" name="Stud. Mycol.">
        <title>101 Dothideomycetes genomes: A test case for predicting lifestyles and emergence of pathogens.</title>
        <authorList>
            <person name="Haridas S."/>
            <person name="Albert R."/>
            <person name="Binder M."/>
            <person name="Bloem J."/>
            <person name="LaButti K."/>
            <person name="Salamov A."/>
            <person name="Andreopoulos B."/>
            <person name="Baker S."/>
            <person name="Barry K."/>
            <person name="Bills G."/>
            <person name="Bluhm B."/>
            <person name="Cannon C."/>
            <person name="Castanera R."/>
            <person name="Culley D."/>
            <person name="Daum C."/>
            <person name="Ezra D."/>
            <person name="Gonzalez J."/>
            <person name="Henrissat B."/>
            <person name="Kuo A."/>
            <person name="Liang C."/>
            <person name="Lipzen A."/>
            <person name="Lutzoni F."/>
            <person name="Magnuson J."/>
            <person name="Mondo S."/>
            <person name="Nolan M."/>
            <person name="Ohm R."/>
            <person name="Pangilinan J."/>
            <person name="Park H.-J."/>
            <person name="Ramirez L."/>
            <person name="Alfaro M."/>
            <person name="Sun H."/>
            <person name="Tritt A."/>
            <person name="Yoshinaga Y."/>
            <person name="Zwiers L.-H."/>
            <person name="Turgeon B."/>
            <person name="Goodwin S."/>
            <person name="Spatafora J."/>
            <person name="Crous P."/>
            <person name="Grigoriev I."/>
        </authorList>
    </citation>
    <scope>NUCLEOTIDE SEQUENCE [LARGE SCALE GENOMIC DNA]</scope>
    <source>
        <strain evidence="2">CBS 304.66</strain>
    </source>
</reference>
<organism evidence="1 2">
    <name type="scientific">Lojkania enalia</name>
    <dbReference type="NCBI Taxonomy" id="147567"/>
    <lineage>
        <taxon>Eukaryota</taxon>
        <taxon>Fungi</taxon>
        <taxon>Dikarya</taxon>
        <taxon>Ascomycota</taxon>
        <taxon>Pezizomycotina</taxon>
        <taxon>Dothideomycetes</taxon>
        <taxon>Pleosporomycetidae</taxon>
        <taxon>Pleosporales</taxon>
        <taxon>Pleosporales incertae sedis</taxon>
        <taxon>Lojkania</taxon>
    </lineage>
</organism>
<evidence type="ECO:0000313" key="2">
    <source>
        <dbReference type="Proteomes" id="UP000800093"/>
    </source>
</evidence>